<dbReference type="OMA" id="WDINDEK"/>
<reference evidence="11" key="1">
    <citation type="submission" date="2025-08" db="UniProtKB">
        <authorList>
            <consortium name="RefSeq"/>
        </authorList>
    </citation>
    <scope>IDENTIFICATION</scope>
</reference>
<gene>
    <name evidence="11" type="primary">LOC129928594</name>
</gene>
<dbReference type="SMART" id="SM00614">
    <property type="entry name" value="ZnF_BED"/>
    <property type="match status" value="1"/>
</dbReference>
<dbReference type="GO" id="GO:0003677">
    <property type="term" value="F:DNA binding"/>
    <property type="evidence" value="ECO:0007669"/>
    <property type="project" value="InterPro"/>
</dbReference>
<dbReference type="GO" id="GO:0009791">
    <property type="term" value="P:post-embryonic development"/>
    <property type="evidence" value="ECO:0007669"/>
    <property type="project" value="UniProtKB-ARBA"/>
</dbReference>
<dbReference type="InterPro" id="IPR012337">
    <property type="entry name" value="RNaseH-like_sf"/>
</dbReference>
<evidence type="ECO:0000256" key="7">
    <source>
        <dbReference type="ARBA" id="ARBA00023242"/>
    </source>
</evidence>
<keyword evidence="2" id="KW-0479">Metal-binding</keyword>
<evidence type="ECO:0000256" key="3">
    <source>
        <dbReference type="ARBA" id="ARBA00022771"/>
    </source>
</evidence>
<dbReference type="PANTHER" id="PTHR46481:SF10">
    <property type="entry name" value="ZINC FINGER BED DOMAIN-CONTAINING PROTEIN 39"/>
    <property type="match status" value="1"/>
</dbReference>
<keyword evidence="5" id="KW-0805">Transcription regulation</keyword>
<evidence type="ECO:0000256" key="4">
    <source>
        <dbReference type="ARBA" id="ARBA00022833"/>
    </source>
</evidence>
<dbReference type="GO" id="GO:0005634">
    <property type="term" value="C:nucleus"/>
    <property type="evidence" value="ECO:0007669"/>
    <property type="project" value="UniProtKB-SubCell"/>
</dbReference>
<accession>A0A9W3BIK6</accession>
<name>A0A9W3BIK6_BIOGL</name>
<dbReference type="PROSITE" id="PS50808">
    <property type="entry name" value="ZF_BED"/>
    <property type="match status" value="1"/>
</dbReference>
<keyword evidence="6" id="KW-0804">Transcription</keyword>
<feature type="domain" description="BED-type" evidence="9">
    <location>
        <begin position="4"/>
        <end position="63"/>
    </location>
</feature>
<evidence type="ECO:0000256" key="5">
    <source>
        <dbReference type="ARBA" id="ARBA00023015"/>
    </source>
</evidence>
<dbReference type="AlphaFoldDB" id="A0A9W3BIK6"/>
<dbReference type="InterPro" id="IPR036236">
    <property type="entry name" value="Znf_C2H2_sf"/>
</dbReference>
<dbReference type="GO" id="GO:0008270">
    <property type="term" value="F:zinc ion binding"/>
    <property type="evidence" value="ECO:0007669"/>
    <property type="project" value="UniProtKB-KW"/>
</dbReference>
<keyword evidence="4" id="KW-0862">Zinc</keyword>
<dbReference type="Proteomes" id="UP001165740">
    <property type="component" value="Chromosome 10"/>
</dbReference>
<evidence type="ECO:0000256" key="2">
    <source>
        <dbReference type="ARBA" id="ARBA00022723"/>
    </source>
</evidence>
<dbReference type="GeneID" id="129928594"/>
<comment type="subcellular location">
    <subcellularLocation>
        <location evidence="1">Nucleus</location>
    </subcellularLocation>
</comment>
<dbReference type="PANTHER" id="PTHR46481">
    <property type="entry name" value="ZINC FINGER BED DOMAIN-CONTAINING PROTEIN 4"/>
    <property type="match status" value="1"/>
</dbReference>
<dbReference type="RefSeq" id="XP_055899274.1">
    <property type="nucleotide sequence ID" value="XM_056043299.1"/>
</dbReference>
<dbReference type="InterPro" id="IPR003656">
    <property type="entry name" value="Znf_BED"/>
</dbReference>
<sequence length="246" mass="27935">MADKKSSLIWRYFNVKTMDNSKAVCNACKIVMSRGKPGKPKDFSTTTMISHLRSKHPDLFNEMTALKSASSNITACASTSTSSSDSSSLTHKQQPGIKEVLDKAKLWDINSDNAKRIHLALAKMIATDMEPYQVVEKPGFIGLLQVLEKRYTVPSRKYFTERVIPDIYDNISSKLREMLSDAKSIAFSTDTWTADNTTESYFGLTAHWLNESFDRSSYVLHCTKFNDQHTAANLLYLRYLLSHYLY</sequence>
<dbReference type="SUPFAM" id="SSF140996">
    <property type="entry name" value="Hermes dimerisation domain"/>
    <property type="match status" value="1"/>
</dbReference>
<dbReference type="SUPFAM" id="SSF57667">
    <property type="entry name" value="beta-beta-alpha zinc fingers"/>
    <property type="match status" value="1"/>
</dbReference>
<evidence type="ECO:0000313" key="11">
    <source>
        <dbReference type="RefSeq" id="XP_055899274.1"/>
    </source>
</evidence>
<proteinExistence type="predicted"/>
<dbReference type="SUPFAM" id="SSF53098">
    <property type="entry name" value="Ribonuclease H-like"/>
    <property type="match status" value="1"/>
</dbReference>
<evidence type="ECO:0000313" key="10">
    <source>
        <dbReference type="Proteomes" id="UP001165740"/>
    </source>
</evidence>
<keyword evidence="10" id="KW-1185">Reference proteome</keyword>
<evidence type="ECO:0000256" key="8">
    <source>
        <dbReference type="PROSITE-ProRule" id="PRU00027"/>
    </source>
</evidence>
<evidence type="ECO:0000259" key="9">
    <source>
        <dbReference type="PROSITE" id="PS50808"/>
    </source>
</evidence>
<keyword evidence="3 8" id="KW-0863">Zinc-finger</keyword>
<organism evidence="10 11">
    <name type="scientific">Biomphalaria glabrata</name>
    <name type="common">Bloodfluke planorb</name>
    <name type="synonym">Freshwater snail</name>
    <dbReference type="NCBI Taxonomy" id="6526"/>
    <lineage>
        <taxon>Eukaryota</taxon>
        <taxon>Metazoa</taxon>
        <taxon>Spiralia</taxon>
        <taxon>Lophotrochozoa</taxon>
        <taxon>Mollusca</taxon>
        <taxon>Gastropoda</taxon>
        <taxon>Heterobranchia</taxon>
        <taxon>Euthyneura</taxon>
        <taxon>Panpulmonata</taxon>
        <taxon>Hygrophila</taxon>
        <taxon>Lymnaeoidea</taxon>
        <taxon>Planorbidae</taxon>
        <taxon>Biomphalaria</taxon>
    </lineage>
</organism>
<protein>
    <submittedName>
        <fullName evidence="11">Zinc finger BED domain-containing protein 4-like</fullName>
    </submittedName>
</protein>
<evidence type="ECO:0000256" key="1">
    <source>
        <dbReference type="ARBA" id="ARBA00004123"/>
    </source>
</evidence>
<evidence type="ECO:0000256" key="6">
    <source>
        <dbReference type="ARBA" id="ARBA00023163"/>
    </source>
</evidence>
<dbReference type="Pfam" id="PF02892">
    <property type="entry name" value="zf-BED"/>
    <property type="match status" value="1"/>
</dbReference>
<keyword evidence="7" id="KW-0539">Nucleus</keyword>
<dbReference type="InterPro" id="IPR052035">
    <property type="entry name" value="ZnF_BED_domain_contain"/>
</dbReference>